<evidence type="ECO:0000256" key="3">
    <source>
        <dbReference type="ARBA" id="ARBA00022723"/>
    </source>
</evidence>
<evidence type="ECO:0000256" key="4">
    <source>
        <dbReference type="ARBA" id="ARBA00022833"/>
    </source>
</evidence>
<dbReference type="Pfam" id="PF02900">
    <property type="entry name" value="LigB"/>
    <property type="match status" value="1"/>
</dbReference>
<dbReference type="Proteomes" id="UP000250266">
    <property type="component" value="Unassembled WGS sequence"/>
</dbReference>
<comment type="similarity">
    <text evidence="2">Belongs to the DODA-type extradiol aromatic ring-opening dioxygenase family.</text>
</comment>
<sequence length="289" mass="31766">METATATSNPVAGQHRAPSLFVSHGAGPFAILGADHQVPFVNLCKETRYLLDGARGVILVTAHWETSQPHISSGANPHLYFDYFDKEAKQLSKEAWEIEYSAPGNPDLARRMKEKLDKAGFNCVLDDERGWDHGVWVPMILFRPQGDLPVVQISIPNGPSKTEDSLALGRALESFRDEGYVVLGSGSSYHNFAAIIPGIMGVPNATEPPSNRAFEDELERVAMIEDGNQRIQAAAKWRETFPDNEEVQPIGSDEHFMPFLVNIGAAGSDKGKKLGEWTLIGSIMTSYAW</sequence>
<dbReference type="GO" id="GO:0016702">
    <property type="term" value="F:oxidoreductase activity, acting on single donors with incorporation of molecular oxygen, incorporation of two atoms of oxygen"/>
    <property type="evidence" value="ECO:0007669"/>
    <property type="project" value="UniProtKB-ARBA"/>
</dbReference>
<dbReference type="GO" id="GO:0008198">
    <property type="term" value="F:ferrous iron binding"/>
    <property type="evidence" value="ECO:0007669"/>
    <property type="project" value="InterPro"/>
</dbReference>
<dbReference type="PIRSF" id="PIRSF006157">
    <property type="entry name" value="Doxgns_DODA"/>
    <property type="match status" value="1"/>
</dbReference>
<evidence type="ECO:0000259" key="6">
    <source>
        <dbReference type="Pfam" id="PF02900"/>
    </source>
</evidence>
<dbReference type="PANTHER" id="PTHR30096:SF0">
    <property type="entry name" value="4,5-DOPA DIOXYGENASE EXTRADIOL-LIKE PROTEIN"/>
    <property type="match status" value="1"/>
</dbReference>
<dbReference type="CDD" id="cd07363">
    <property type="entry name" value="45_DOPA_Dioxygenase"/>
    <property type="match status" value="1"/>
</dbReference>
<keyword evidence="8" id="KW-1185">Reference proteome</keyword>
<dbReference type="InterPro" id="IPR014436">
    <property type="entry name" value="Extradiol_dOase_DODA"/>
</dbReference>
<dbReference type="PANTHER" id="PTHR30096">
    <property type="entry name" value="4,5-DOPA DIOXYGENASE EXTRADIOL-LIKE PROTEIN"/>
    <property type="match status" value="1"/>
</dbReference>
<reference evidence="7 8" key="1">
    <citation type="journal article" date="2016" name="Nat. Commun.">
        <title>Ectomycorrhizal ecology is imprinted in the genome of the dominant symbiotic fungus Cenococcum geophilum.</title>
        <authorList>
            <consortium name="DOE Joint Genome Institute"/>
            <person name="Peter M."/>
            <person name="Kohler A."/>
            <person name="Ohm R.A."/>
            <person name="Kuo A."/>
            <person name="Krutzmann J."/>
            <person name="Morin E."/>
            <person name="Arend M."/>
            <person name="Barry K.W."/>
            <person name="Binder M."/>
            <person name="Choi C."/>
            <person name="Clum A."/>
            <person name="Copeland A."/>
            <person name="Grisel N."/>
            <person name="Haridas S."/>
            <person name="Kipfer T."/>
            <person name="LaButti K."/>
            <person name="Lindquist E."/>
            <person name="Lipzen A."/>
            <person name="Maire R."/>
            <person name="Meier B."/>
            <person name="Mihaltcheva S."/>
            <person name="Molinier V."/>
            <person name="Murat C."/>
            <person name="Poggeler S."/>
            <person name="Quandt C.A."/>
            <person name="Sperisen C."/>
            <person name="Tritt A."/>
            <person name="Tisserant E."/>
            <person name="Crous P.W."/>
            <person name="Henrissat B."/>
            <person name="Nehls U."/>
            <person name="Egli S."/>
            <person name="Spatafora J.W."/>
            <person name="Grigoriev I.V."/>
            <person name="Martin F.M."/>
        </authorList>
    </citation>
    <scope>NUCLEOTIDE SEQUENCE [LARGE SCALE GENOMIC DNA]</scope>
    <source>
        <strain evidence="7 8">CBS 459.81</strain>
    </source>
</reference>
<feature type="domain" description="Extradiol ring-cleavage dioxygenase class III enzyme subunit B" evidence="6">
    <location>
        <begin position="53"/>
        <end position="274"/>
    </location>
</feature>
<evidence type="ECO:0000256" key="2">
    <source>
        <dbReference type="ARBA" id="ARBA00007581"/>
    </source>
</evidence>
<gene>
    <name evidence="7" type="ORF">K432DRAFT_471364</name>
</gene>
<dbReference type="SUPFAM" id="SSF53213">
    <property type="entry name" value="LigB-like"/>
    <property type="match status" value="1"/>
</dbReference>
<evidence type="ECO:0000256" key="5">
    <source>
        <dbReference type="ARBA" id="ARBA00023002"/>
    </source>
</evidence>
<comment type="cofactor">
    <cofactor evidence="1">
        <name>Zn(2+)</name>
        <dbReference type="ChEBI" id="CHEBI:29105"/>
    </cofactor>
</comment>
<dbReference type="GO" id="GO:0008270">
    <property type="term" value="F:zinc ion binding"/>
    <property type="evidence" value="ECO:0007669"/>
    <property type="project" value="InterPro"/>
</dbReference>
<organism evidence="7 8">
    <name type="scientific">Lepidopterella palustris CBS 459.81</name>
    <dbReference type="NCBI Taxonomy" id="1314670"/>
    <lineage>
        <taxon>Eukaryota</taxon>
        <taxon>Fungi</taxon>
        <taxon>Dikarya</taxon>
        <taxon>Ascomycota</taxon>
        <taxon>Pezizomycotina</taxon>
        <taxon>Dothideomycetes</taxon>
        <taxon>Pleosporomycetidae</taxon>
        <taxon>Mytilinidiales</taxon>
        <taxon>Argynnaceae</taxon>
        <taxon>Lepidopterella</taxon>
    </lineage>
</organism>
<protein>
    <submittedName>
        <fullName evidence="7">LigB subunit of an aromatic-ring-opening dioxygenase LigAB</fullName>
    </submittedName>
</protein>
<dbReference type="OrthoDB" id="7396853at2759"/>
<evidence type="ECO:0000313" key="8">
    <source>
        <dbReference type="Proteomes" id="UP000250266"/>
    </source>
</evidence>
<dbReference type="AlphaFoldDB" id="A0A8E2DYD4"/>
<dbReference type="EMBL" id="KV745588">
    <property type="protein sequence ID" value="OCK74005.1"/>
    <property type="molecule type" value="Genomic_DNA"/>
</dbReference>
<dbReference type="Gene3D" id="3.40.830.10">
    <property type="entry name" value="LigB-like"/>
    <property type="match status" value="1"/>
</dbReference>
<dbReference type="InterPro" id="IPR004183">
    <property type="entry name" value="Xdiol_dOase_suB"/>
</dbReference>
<accession>A0A8E2DYD4</accession>
<evidence type="ECO:0000256" key="1">
    <source>
        <dbReference type="ARBA" id="ARBA00001947"/>
    </source>
</evidence>
<evidence type="ECO:0000313" key="7">
    <source>
        <dbReference type="EMBL" id="OCK74005.1"/>
    </source>
</evidence>
<keyword evidence="4" id="KW-0862">Zinc</keyword>
<proteinExistence type="inferred from homology"/>
<name>A0A8E2DYD4_9PEZI</name>
<keyword evidence="7" id="KW-0223">Dioxygenase</keyword>
<keyword evidence="3" id="KW-0479">Metal-binding</keyword>
<keyword evidence="5" id="KW-0560">Oxidoreductase</keyword>